<name>A0AAV9CT55_ACOCL</name>
<protein>
    <submittedName>
        <fullName evidence="2">Uncharacterized protein</fullName>
    </submittedName>
</protein>
<proteinExistence type="predicted"/>
<dbReference type="AlphaFoldDB" id="A0AAV9CT55"/>
<feature type="compositionally biased region" description="Polar residues" evidence="1">
    <location>
        <begin position="78"/>
        <end position="87"/>
    </location>
</feature>
<dbReference type="Proteomes" id="UP001180020">
    <property type="component" value="Unassembled WGS sequence"/>
</dbReference>
<accession>A0AAV9CT55</accession>
<organism evidence="2 3">
    <name type="scientific">Acorus calamus</name>
    <name type="common">Sweet flag</name>
    <dbReference type="NCBI Taxonomy" id="4465"/>
    <lineage>
        <taxon>Eukaryota</taxon>
        <taxon>Viridiplantae</taxon>
        <taxon>Streptophyta</taxon>
        <taxon>Embryophyta</taxon>
        <taxon>Tracheophyta</taxon>
        <taxon>Spermatophyta</taxon>
        <taxon>Magnoliopsida</taxon>
        <taxon>Liliopsida</taxon>
        <taxon>Acoraceae</taxon>
        <taxon>Acorus</taxon>
    </lineage>
</organism>
<reference evidence="2" key="1">
    <citation type="journal article" date="2023" name="Nat. Commun.">
        <title>Diploid and tetraploid genomes of Acorus and the evolution of monocots.</title>
        <authorList>
            <person name="Ma L."/>
            <person name="Liu K.W."/>
            <person name="Li Z."/>
            <person name="Hsiao Y.Y."/>
            <person name="Qi Y."/>
            <person name="Fu T."/>
            <person name="Tang G.D."/>
            <person name="Zhang D."/>
            <person name="Sun W.H."/>
            <person name="Liu D.K."/>
            <person name="Li Y."/>
            <person name="Chen G.Z."/>
            <person name="Liu X.D."/>
            <person name="Liao X.Y."/>
            <person name="Jiang Y.T."/>
            <person name="Yu X."/>
            <person name="Hao Y."/>
            <person name="Huang J."/>
            <person name="Zhao X.W."/>
            <person name="Ke S."/>
            <person name="Chen Y.Y."/>
            <person name="Wu W.L."/>
            <person name="Hsu J.L."/>
            <person name="Lin Y.F."/>
            <person name="Huang M.D."/>
            <person name="Li C.Y."/>
            <person name="Huang L."/>
            <person name="Wang Z.W."/>
            <person name="Zhao X."/>
            <person name="Zhong W.Y."/>
            <person name="Peng D.H."/>
            <person name="Ahmad S."/>
            <person name="Lan S."/>
            <person name="Zhang J.S."/>
            <person name="Tsai W.C."/>
            <person name="Van de Peer Y."/>
            <person name="Liu Z.J."/>
        </authorList>
    </citation>
    <scope>NUCLEOTIDE SEQUENCE</scope>
    <source>
        <strain evidence="2">CP</strain>
    </source>
</reference>
<feature type="region of interest" description="Disordered" evidence="1">
    <location>
        <begin position="71"/>
        <end position="98"/>
    </location>
</feature>
<comment type="caution">
    <text evidence="2">The sequence shown here is derived from an EMBL/GenBank/DDBJ whole genome shotgun (WGS) entry which is preliminary data.</text>
</comment>
<sequence length="111" mass="12088">MADVGVVEPDDNLNVGIEDSMQGVELRSMIAGQLWATAVRSWWLCGSLACQCIDAPPSDESDVIDTPLLPLPPPPTAEIQNTENLQESPYPVYNMSSSNLDDEMPLLVRSD</sequence>
<keyword evidence="3" id="KW-1185">Reference proteome</keyword>
<gene>
    <name evidence="2" type="ORF">QJS10_CPB17g00363</name>
</gene>
<dbReference type="EMBL" id="JAUJYO010000017">
    <property type="protein sequence ID" value="KAK1291737.1"/>
    <property type="molecule type" value="Genomic_DNA"/>
</dbReference>
<evidence type="ECO:0000256" key="1">
    <source>
        <dbReference type="SAM" id="MobiDB-lite"/>
    </source>
</evidence>
<evidence type="ECO:0000313" key="2">
    <source>
        <dbReference type="EMBL" id="KAK1291737.1"/>
    </source>
</evidence>
<reference evidence="2" key="2">
    <citation type="submission" date="2023-06" db="EMBL/GenBank/DDBJ databases">
        <authorList>
            <person name="Ma L."/>
            <person name="Liu K.-W."/>
            <person name="Li Z."/>
            <person name="Hsiao Y.-Y."/>
            <person name="Qi Y."/>
            <person name="Fu T."/>
            <person name="Tang G."/>
            <person name="Zhang D."/>
            <person name="Sun W.-H."/>
            <person name="Liu D.-K."/>
            <person name="Li Y."/>
            <person name="Chen G.-Z."/>
            <person name="Liu X.-D."/>
            <person name="Liao X.-Y."/>
            <person name="Jiang Y.-T."/>
            <person name="Yu X."/>
            <person name="Hao Y."/>
            <person name="Huang J."/>
            <person name="Zhao X.-W."/>
            <person name="Ke S."/>
            <person name="Chen Y.-Y."/>
            <person name="Wu W.-L."/>
            <person name="Hsu J.-L."/>
            <person name="Lin Y.-F."/>
            <person name="Huang M.-D."/>
            <person name="Li C.-Y."/>
            <person name="Huang L."/>
            <person name="Wang Z.-W."/>
            <person name="Zhao X."/>
            <person name="Zhong W.-Y."/>
            <person name="Peng D.-H."/>
            <person name="Ahmad S."/>
            <person name="Lan S."/>
            <person name="Zhang J.-S."/>
            <person name="Tsai W.-C."/>
            <person name="Van De Peer Y."/>
            <person name="Liu Z.-J."/>
        </authorList>
    </citation>
    <scope>NUCLEOTIDE SEQUENCE</scope>
    <source>
        <strain evidence="2">CP</strain>
        <tissue evidence="2">Leaves</tissue>
    </source>
</reference>
<evidence type="ECO:0000313" key="3">
    <source>
        <dbReference type="Proteomes" id="UP001180020"/>
    </source>
</evidence>